<organism evidence="2 3">
    <name type="scientific">Salmonella enterica subsp. enterica serovar Gaminara</name>
    <dbReference type="NCBI Taxonomy" id="913070"/>
    <lineage>
        <taxon>Bacteria</taxon>
        <taxon>Pseudomonadati</taxon>
        <taxon>Pseudomonadota</taxon>
        <taxon>Gammaproteobacteria</taxon>
        <taxon>Enterobacterales</taxon>
        <taxon>Enterobacteriaceae</taxon>
        <taxon>Salmonella</taxon>
    </lineage>
</organism>
<dbReference type="AlphaFoldDB" id="A0A2T8X2S8"/>
<keyword evidence="1" id="KW-0472">Membrane</keyword>
<accession>A0A2T8X2S8</accession>
<keyword evidence="1" id="KW-1133">Transmembrane helix</keyword>
<dbReference type="Pfam" id="PF10805">
    <property type="entry name" value="DUF2730"/>
    <property type="match status" value="1"/>
</dbReference>
<evidence type="ECO:0000313" key="3">
    <source>
        <dbReference type="Proteomes" id="UP000245551"/>
    </source>
</evidence>
<gene>
    <name evidence="2" type="ORF">C4855_19370</name>
</gene>
<comment type="caution">
    <text evidence="2">The sequence shown here is derived from an EMBL/GenBank/DDBJ whole genome shotgun (WGS) entry which is preliminary data.</text>
</comment>
<evidence type="ECO:0000256" key="1">
    <source>
        <dbReference type="SAM" id="Phobius"/>
    </source>
</evidence>
<reference evidence="2 3" key="1">
    <citation type="submission" date="2018-04" db="EMBL/GenBank/DDBJ databases">
        <title>Serotype diversity and antimicrobial resistance among Salmonella enterica isolated from patients at an equine referral hospital.</title>
        <authorList>
            <person name="Leon I.M."/>
            <person name="Lawhon S.D."/>
            <person name="Norman K.N."/>
            <person name="Threadgill D.S."/>
            <person name="Ohta N."/>
            <person name="Vinasco J."/>
            <person name="Scott H.M."/>
        </authorList>
    </citation>
    <scope>NUCLEOTIDE SEQUENCE [LARGE SCALE GENOMIC DNA]</scope>
    <source>
        <strain evidence="2 3">230</strain>
    </source>
</reference>
<keyword evidence="1" id="KW-0812">Transmembrane</keyword>
<proteinExistence type="predicted"/>
<dbReference type="InterPro" id="IPR020269">
    <property type="entry name" value="Phage_Mu_Releasin"/>
</dbReference>
<feature type="transmembrane region" description="Helical" evidence="1">
    <location>
        <begin position="6"/>
        <end position="27"/>
    </location>
</feature>
<sequence length="102" mass="11502">MWLSVFKDYAVPILSATATAGGIFMALMRRTFVPREAFEKLHDRVEKVETRIANLPTQDEVSRLHVEIATLRGDLKETAATLKAVSHQNELLLEQAVRKSPQ</sequence>
<dbReference type="RefSeq" id="WP_000266747.1">
    <property type="nucleotide sequence ID" value="NZ_QDLV01000018.1"/>
</dbReference>
<dbReference type="Proteomes" id="UP000245551">
    <property type="component" value="Unassembled WGS sequence"/>
</dbReference>
<protein>
    <submittedName>
        <fullName evidence="2">DUF2730 domain-containing protein</fullName>
    </submittedName>
</protein>
<name>A0A2T8X2S8_SALET</name>
<evidence type="ECO:0000313" key="2">
    <source>
        <dbReference type="EMBL" id="PVJ44963.1"/>
    </source>
</evidence>
<dbReference type="EMBL" id="QDLV01000018">
    <property type="protein sequence ID" value="PVJ44963.1"/>
    <property type="molecule type" value="Genomic_DNA"/>
</dbReference>